<evidence type="ECO:0000256" key="5">
    <source>
        <dbReference type="PIRSR" id="PIRSR001221-1"/>
    </source>
</evidence>
<dbReference type="SUPFAM" id="SSF75304">
    <property type="entry name" value="Amidase signature (AS) enzymes"/>
    <property type="match status" value="1"/>
</dbReference>
<gene>
    <name evidence="7" type="ORF">ASPVEDRAFT_174586</name>
</gene>
<dbReference type="GO" id="GO:0004040">
    <property type="term" value="F:amidase activity"/>
    <property type="evidence" value="ECO:0007669"/>
    <property type="project" value="UniProtKB-EC"/>
</dbReference>
<dbReference type="VEuPathDB" id="FungiDB:ASPVEDRAFT_174586"/>
<dbReference type="AlphaFoldDB" id="A0A1L9PVS7"/>
<evidence type="ECO:0000256" key="2">
    <source>
        <dbReference type="ARBA" id="ARBA00009199"/>
    </source>
</evidence>
<evidence type="ECO:0000256" key="3">
    <source>
        <dbReference type="ARBA" id="ARBA00012922"/>
    </source>
</evidence>
<dbReference type="Proteomes" id="UP000184073">
    <property type="component" value="Unassembled WGS sequence"/>
</dbReference>
<comment type="similarity">
    <text evidence="2">Belongs to the amidase family.</text>
</comment>
<evidence type="ECO:0000256" key="4">
    <source>
        <dbReference type="ARBA" id="ARBA00022801"/>
    </source>
</evidence>
<proteinExistence type="inferred from homology"/>
<feature type="domain" description="Amidase" evidence="6">
    <location>
        <begin position="80"/>
        <end position="525"/>
    </location>
</feature>
<evidence type="ECO:0000256" key="1">
    <source>
        <dbReference type="ARBA" id="ARBA00001311"/>
    </source>
</evidence>
<dbReference type="InterPro" id="IPR023631">
    <property type="entry name" value="Amidase_dom"/>
</dbReference>
<feature type="active site" description="Acyl-ester intermediate" evidence="5">
    <location>
        <position position="235"/>
    </location>
</feature>
<evidence type="ECO:0000313" key="7">
    <source>
        <dbReference type="EMBL" id="OJJ05542.1"/>
    </source>
</evidence>
<feature type="active site" description="Charge relay system" evidence="5">
    <location>
        <position position="136"/>
    </location>
</feature>
<dbReference type="PANTHER" id="PTHR46072:SF11">
    <property type="entry name" value="AMIDASE-RELATED"/>
    <property type="match status" value="1"/>
</dbReference>
<dbReference type="GeneID" id="63724271"/>
<protein>
    <recommendedName>
        <fullName evidence="3">amidase</fullName>
        <ecNumber evidence="3">3.5.1.4</ecNumber>
    </recommendedName>
</protein>
<dbReference type="Pfam" id="PF01425">
    <property type="entry name" value="Amidase"/>
    <property type="match status" value="1"/>
</dbReference>
<sequence>METTNSTWEGISKAKREELGASIPAEWIIPQEIMPSQTRRDVTTFPAQSGWFTKRELTILSTNAVETVGRLSSGVWTSEEVTRAFCKAAAAAHQLTNCLSEIFFDEAIARAKECDAYLRMHGKPKGPFHGLPISIKDNFNIVGKDSSIGIASLVNKPATYNSTIIDIILESGAVLYVKTNVPTAVMLPETVNNVFGRTVNPLNRSLTPGGSSGGEAALIAFGASRIGLGSDIGGSLRIPAACTGLFTIRPSAGRFPHCRARSGLTGQEAVMSVNGPLARTLEEVIFYSKAIIDQQPWLQDPKCLPIPWRPVVAKKYLKLAVFWNDGIVTPTPPVARALRETVSKLRAAGHEIVEWDPVEHEKINRLLRRLFVADGAKSIRGLLEPTNEPFRPEMRAYQDSVELGVHEMWNIQATRSDLQKRYLDQWNAIEGLDGLICPTSPWCAPKHGKFIYGGYTGVYNLLDYSATSFPCGVDADAKTDAAYCDHRPLSEMDKQVQSNYDANMVDGMPVSLQLVARRLEEEKVLMMTDVVMHALQPGNYRSRL</sequence>
<dbReference type="Gene3D" id="3.90.1300.10">
    <property type="entry name" value="Amidase signature (AS) domain"/>
    <property type="match status" value="1"/>
</dbReference>
<dbReference type="EC" id="3.5.1.4" evidence="3"/>
<dbReference type="PROSITE" id="PS00571">
    <property type="entry name" value="AMIDASES"/>
    <property type="match status" value="1"/>
</dbReference>
<dbReference type="RefSeq" id="XP_040671304.1">
    <property type="nucleotide sequence ID" value="XM_040808760.1"/>
</dbReference>
<organism evidence="7 8">
    <name type="scientific">Aspergillus versicolor CBS 583.65</name>
    <dbReference type="NCBI Taxonomy" id="1036611"/>
    <lineage>
        <taxon>Eukaryota</taxon>
        <taxon>Fungi</taxon>
        <taxon>Dikarya</taxon>
        <taxon>Ascomycota</taxon>
        <taxon>Pezizomycotina</taxon>
        <taxon>Eurotiomycetes</taxon>
        <taxon>Eurotiomycetidae</taxon>
        <taxon>Eurotiales</taxon>
        <taxon>Aspergillaceae</taxon>
        <taxon>Aspergillus</taxon>
        <taxon>Aspergillus subgen. Nidulantes</taxon>
    </lineage>
</organism>
<dbReference type="PANTHER" id="PTHR46072">
    <property type="entry name" value="AMIDASE-RELATED-RELATED"/>
    <property type="match status" value="1"/>
</dbReference>
<evidence type="ECO:0000259" key="6">
    <source>
        <dbReference type="Pfam" id="PF01425"/>
    </source>
</evidence>
<evidence type="ECO:0000313" key="8">
    <source>
        <dbReference type="Proteomes" id="UP000184073"/>
    </source>
</evidence>
<dbReference type="InterPro" id="IPR036928">
    <property type="entry name" value="AS_sf"/>
</dbReference>
<comment type="catalytic activity">
    <reaction evidence="1">
        <text>a monocarboxylic acid amide + H2O = a monocarboxylate + NH4(+)</text>
        <dbReference type="Rhea" id="RHEA:12020"/>
        <dbReference type="ChEBI" id="CHEBI:15377"/>
        <dbReference type="ChEBI" id="CHEBI:28938"/>
        <dbReference type="ChEBI" id="CHEBI:35757"/>
        <dbReference type="ChEBI" id="CHEBI:83628"/>
        <dbReference type="EC" id="3.5.1.4"/>
    </reaction>
</comment>
<reference evidence="8" key="1">
    <citation type="journal article" date="2017" name="Genome Biol.">
        <title>Comparative genomics reveals high biological diversity and specific adaptations in the industrially and medically important fungal genus Aspergillus.</title>
        <authorList>
            <person name="de Vries R.P."/>
            <person name="Riley R."/>
            <person name="Wiebenga A."/>
            <person name="Aguilar-Osorio G."/>
            <person name="Amillis S."/>
            <person name="Uchima C.A."/>
            <person name="Anderluh G."/>
            <person name="Asadollahi M."/>
            <person name="Askin M."/>
            <person name="Barry K."/>
            <person name="Battaglia E."/>
            <person name="Bayram O."/>
            <person name="Benocci T."/>
            <person name="Braus-Stromeyer S.A."/>
            <person name="Caldana C."/>
            <person name="Canovas D."/>
            <person name="Cerqueira G.C."/>
            <person name="Chen F."/>
            <person name="Chen W."/>
            <person name="Choi C."/>
            <person name="Clum A."/>
            <person name="Dos Santos R.A."/>
            <person name="Damasio A.R."/>
            <person name="Diallinas G."/>
            <person name="Emri T."/>
            <person name="Fekete E."/>
            <person name="Flipphi M."/>
            <person name="Freyberg S."/>
            <person name="Gallo A."/>
            <person name="Gournas C."/>
            <person name="Habgood R."/>
            <person name="Hainaut M."/>
            <person name="Harispe M.L."/>
            <person name="Henrissat B."/>
            <person name="Hilden K.S."/>
            <person name="Hope R."/>
            <person name="Hossain A."/>
            <person name="Karabika E."/>
            <person name="Karaffa L."/>
            <person name="Karanyi Z."/>
            <person name="Krasevec N."/>
            <person name="Kuo A."/>
            <person name="Kusch H."/>
            <person name="LaButti K."/>
            <person name="Lagendijk E.L."/>
            <person name="Lapidus A."/>
            <person name="Levasseur A."/>
            <person name="Lindquist E."/>
            <person name="Lipzen A."/>
            <person name="Logrieco A.F."/>
            <person name="MacCabe A."/>
            <person name="Maekelae M.R."/>
            <person name="Malavazi I."/>
            <person name="Melin P."/>
            <person name="Meyer V."/>
            <person name="Mielnichuk N."/>
            <person name="Miskei M."/>
            <person name="Molnar A.P."/>
            <person name="Mule G."/>
            <person name="Ngan C.Y."/>
            <person name="Orejas M."/>
            <person name="Orosz E."/>
            <person name="Ouedraogo J.P."/>
            <person name="Overkamp K.M."/>
            <person name="Park H.-S."/>
            <person name="Perrone G."/>
            <person name="Piumi F."/>
            <person name="Punt P.J."/>
            <person name="Ram A.F."/>
            <person name="Ramon A."/>
            <person name="Rauscher S."/>
            <person name="Record E."/>
            <person name="Riano-Pachon D.M."/>
            <person name="Robert V."/>
            <person name="Roehrig J."/>
            <person name="Ruller R."/>
            <person name="Salamov A."/>
            <person name="Salih N.S."/>
            <person name="Samson R.A."/>
            <person name="Sandor E."/>
            <person name="Sanguinetti M."/>
            <person name="Schuetze T."/>
            <person name="Sepcic K."/>
            <person name="Shelest E."/>
            <person name="Sherlock G."/>
            <person name="Sophianopoulou V."/>
            <person name="Squina F.M."/>
            <person name="Sun H."/>
            <person name="Susca A."/>
            <person name="Todd R.B."/>
            <person name="Tsang A."/>
            <person name="Unkles S.E."/>
            <person name="van de Wiele N."/>
            <person name="van Rossen-Uffink D."/>
            <person name="Oliveira J.V."/>
            <person name="Vesth T.C."/>
            <person name="Visser J."/>
            <person name="Yu J.-H."/>
            <person name="Zhou M."/>
            <person name="Andersen M.R."/>
            <person name="Archer D.B."/>
            <person name="Baker S.E."/>
            <person name="Benoit I."/>
            <person name="Brakhage A.A."/>
            <person name="Braus G.H."/>
            <person name="Fischer R."/>
            <person name="Frisvad J.C."/>
            <person name="Goldman G.H."/>
            <person name="Houbraken J."/>
            <person name="Oakley B."/>
            <person name="Pocsi I."/>
            <person name="Scazzocchio C."/>
            <person name="Seiboth B."/>
            <person name="vanKuyk P.A."/>
            <person name="Wortman J."/>
            <person name="Dyer P.S."/>
            <person name="Grigoriev I.V."/>
        </authorList>
    </citation>
    <scope>NUCLEOTIDE SEQUENCE [LARGE SCALE GENOMIC DNA]</scope>
    <source>
        <strain evidence="8">CBS 583.65</strain>
    </source>
</reference>
<dbReference type="OrthoDB" id="6428749at2759"/>
<accession>A0A1L9PVS7</accession>
<keyword evidence="8" id="KW-1185">Reference proteome</keyword>
<dbReference type="InterPro" id="IPR020556">
    <property type="entry name" value="Amidase_CS"/>
</dbReference>
<dbReference type="PIRSF" id="PIRSF001221">
    <property type="entry name" value="Amidase_fungi"/>
    <property type="match status" value="1"/>
</dbReference>
<name>A0A1L9PVS7_ASPVE</name>
<dbReference type="EMBL" id="KV878133">
    <property type="protein sequence ID" value="OJJ05542.1"/>
    <property type="molecule type" value="Genomic_DNA"/>
</dbReference>
<keyword evidence="4" id="KW-0378">Hydrolase</keyword>
<dbReference type="STRING" id="1036611.A0A1L9PVS7"/>
<feature type="active site" description="Charge relay system" evidence="5">
    <location>
        <position position="211"/>
    </location>
</feature>